<evidence type="ECO:0000256" key="8">
    <source>
        <dbReference type="ARBA" id="ARBA00023136"/>
    </source>
</evidence>
<dbReference type="KEGG" id="drg:H9K76_18115"/>
<dbReference type="EMBL" id="CP060714">
    <property type="protein sequence ID" value="QNN59708.1"/>
    <property type="molecule type" value="Genomic_DNA"/>
</dbReference>
<dbReference type="Pfam" id="PF00005">
    <property type="entry name" value="ABC_tran"/>
    <property type="match status" value="1"/>
</dbReference>
<proteinExistence type="inferred from homology"/>
<keyword evidence="3" id="KW-1003">Cell membrane</keyword>
<dbReference type="Proteomes" id="UP000515811">
    <property type="component" value="Chromosome"/>
</dbReference>
<dbReference type="InterPro" id="IPR017871">
    <property type="entry name" value="ABC_transporter-like_CS"/>
</dbReference>
<evidence type="ECO:0000256" key="4">
    <source>
        <dbReference type="ARBA" id="ARBA00022519"/>
    </source>
</evidence>
<organism evidence="10 11">
    <name type="scientific">Diaphorobacter ruginosibacter</name>
    <dbReference type="NCBI Taxonomy" id="1715720"/>
    <lineage>
        <taxon>Bacteria</taxon>
        <taxon>Pseudomonadati</taxon>
        <taxon>Pseudomonadota</taxon>
        <taxon>Betaproteobacteria</taxon>
        <taxon>Burkholderiales</taxon>
        <taxon>Comamonadaceae</taxon>
        <taxon>Diaphorobacter</taxon>
    </lineage>
</organism>
<evidence type="ECO:0000256" key="1">
    <source>
        <dbReference type="ARBA" id="ARBA00005417"/>
    </source>
</evidence>
<dbReference type="InterPro" id="IPR050166">
    <property type="entry name" value="ABC_transporter_ATP-bind"/>
</dbReference>
<accession>A0A7G9RVT3</accession>
<evidence type="ECO:0000313" key="10">
    <source>
        <dbReference type="EMBL" id="QNN59708.1"/>
    </source>
</evidence>
<dbReference type="GO" id="GO:0016887">
    <property type="term" value="F:ATP hydrolysis activity"/>
    <property type="evidence" value="ECO:0007669"/>
    <property type="project" value="InterPro"/>
</dbReference>
<keyword evidence="4" id="KW-0997">Cell inner membrane</keyword>
<dbReference type="SMART" id="SM00382">
    <property type="entry name" value="AAA"/>
    <property type="match status" value="1"/>
</dbReference>
<dbReference type="InterPro" id="IPR003439">
    <property type="entry name" value="ABC_transporter-like_ATP-bd"/>
</dbReference>
<dbReference type="InterPro" id="IPR003593">
    <property type="entry name" value="AAA+_ATPase"/>
</dbReference>
<evidence type="ECO:0000256" key="7">
    <source>
        <dbReference type="ARBA" id="ARBA00022967"/>
    </source>
</evidence>
<evidence type="ECO:0000313" key="11">
    <source>
        <dbReference type="Proteomes" id="UP000515811"/>
    </source>
</evidence>
<dbReference type="PROSITE" id="PS00211">
    <property type="entry name" value="ABC_TRANSPORTER_1"/>
    <property type="match status" value="1"/>
</dbReference>
<evidence type="ECO:0000259" key="9">
    <source>
        <dbReference type="PROSITE" id="PS50893"/>
    </source>
</evidence>
<gene>
    <name evidence="10" type="ORF">H9K76_18115</name>
</gene>
<dbReference type="SUPFAM" id="SSF52540">
    <property type="entry name" value="P-loop containing nucleoside triphosphate hydrolases"/>
    <property type="match status" value="1"/>
</dbReference>
<reference evidence="10 11" key="1">
    <citation type="submission" date="2020-08" db="EMBL/GenBank/DDBJ databases">
        <title>Genome sequence of Diaphorobacter ruginosibacter DSM 27467T.</title>
        <authorList>
            <person name="Hyun D.-W."/>
            <person name="Bae J.-W."/>
        </authorList>
    </citation>
    <scope>NUCLEOTIDE SEQUENCE [LARGE SCALE GENOMIC DNA]</scope>
    <source>
        <strain evidence="10 11">DSM 27467</strain>
    </source>
</reference>
<evidence type="ECO:0000256" key="5">
    <source>
        <dbReference type="ARBA" id="ARBA00022741"/>
    </source>
</evidence>
<keyword evidence="7" id="KW-1278">Translocase</keyword>
<dbReference type="PANTHER" id="PTHR42788">
    <property type="entry name" value="TAURINE IMPORT ATP-BINDING PROTEIN-RELATED"/>
    <property type="match status" value="1"/>
</dbReference>
<evidence type="ECO:0000256" key="3">
    <source>
        <dbReference type="ARBA" id="ARBA00022475"/>
    </source>
</evidence>
<keyword evidence="2" id="KW-0813">Transport</keyword>
<comment type="similarity">
    <text evidence="1">Belongs to the ABC transporter superfamily.</text>
</comment>
<dbReference type="GO" id="GO:0005524">
    <property type="term" value="F:ATP binding"/>
    <property type="evidence" value="ECO:0007669"/>
    <property type="project" value="UniProtKB-KW"/>
</dbReference>
<feature type="domain" description="ABC transporter" evidence="9">
    <location>
        <begin position="10"/>
        <end position="244"/>
    </location>
</feature>
<dbReference type="Gene3D" id="3.40.50.300">
    <property type="entry name" value="P-loop containing nucleotide triphosphate hydrolases"/>
    <property type="match status" value="1"/>
</dbReference>
<evidence type="ECO:0000256" key="2">
    <source>
        <dbReference type="ARBA" id="ARBA00022448"/>
    </source>
</evidence>
<keyword evidence="5" id="KW-0547">Nucleotide-binding</keyword>
<dbReference type="AlphaFoldDB" id="A0A7G9RVT3"/>
<dbReference type="InterPro" id="IPR027417">
    <property type="entry name" value="P-loop_NTPase"/>
</dbReference>
<sequence>MKNGQEVRGLEVRDLSVRYEGAPADDRTALALHDVHLKIERGEFVVAVGASGCGKTTLLNCIAGFTSPSAGSIRWNGKAVVDASAERGVVFQKHALLPWLNVIDNVALGLRLRGVPREERMRLAREQLLHVGLADRARAFPWQLSGGMQQRVGIARALANNADLLLMDEPMGALDVFTREALQELILRLWAHEQRTVFFITHDVEEALFLASRIIVMSPRPGRITDSLPVDFGRRHLAGMPAREVKSLPEFIAMREHLMRAITEASLPATA</sequence>
<keyword evidence="11" id="KW-1185">Reference proteome</keyword>
<dbReference type="PANTHER" id="PTHR42788:SF18">
    <property type="entry name" value="TAURINE IMPORT ATP-BINDING PROTEIN TAUB"/>
    <property type="match status" value="1"/>
</dbReference>
<protein>
    <submittedName>
        <fullName evidence="10">ABC transporter ATP-binding protein</fullName>
    </submittedName>
</protein>
<name>A0A7G9RVT3_9BURK</name>
<keyword evidence="6 10" id="KW-0067">ATP-binding</keyword>
<evidence type="ECO:0000256" key="6">
    <source>
        <dbReference type="ARBA" id="ARBA00022840"/>
    </source>
</evidence>
<dbReference type="CDD" id="cd03293">
    <property type="entry name" value="ABC_NrtD_SsuB_transporters"/>
    <property type="match status" value="1"/>
</dbReference>
<dbReference type="PROSITE" id="PS50893">
    <property type="entry name" value="ABC_TRANSPORTER_2"/>
    <property type="match status" value="1"/>
</dbReference>
<keyword evidence="8" id="KW-0472">Membrane</keyword>